<name>A0A495IX81_9SPHI</name>
<protein>
    <recommendedName>
        <fullName evidence="3">Fumarate hydratase</fullName>
    </recommendedName>
</protein>
<sequence>MERAFLFYMHRSFSFRHLTSTSIAFSFWLLVSCLLLLNSCSFNPNYQRKGSDFLQGEWKQDSVERQKLLVSYELHNFRFTCDSFYVSIASNSKVNYGADTCMNSGHWMEYAKGTYEQQSDTLHLKGFFCNPDFSLKKEGGCFRFGAYVEDFKISSKSDSALALLSFSSTIPVKLRLVKRVPCVEKPL</sequence>
<organism evidence="1 2">
    <name type="scientific">Mucilaginibacter gracilis</name>
    <dbReference type="NCBI Taxonomy" id="423350"/>
    <lineage>
        <taxon>Bacteria</taxon>
        <taxon>Pseudomonadati</taxon>
        <taxon>Bacteroidota</taxon>
        <taxon>Sphingobacteriia</taxon>
        <taxon>Sphingobacteriales</taxon>
        <taxon>Sphingobacteriaceae</taxon>
        <taxon>Mucilaginibacter</taxon>
    </lineage>
</organism>
<evidence type="ECO:0008006" key="3">
    <source>
        <dbReference type="Google" id="ProtNLM"/>
    </source>
</evidence>
<proteinExistence type="predicted"/>
<keyword evidence="2" id="KW-1185">Reference proteome</keyword>
<evidence type="ECO:0000313" key="2">
    <source>
        <dbReference type="Proteomes" id="UP000268007"/>
    </source>
</evidence>
<evidence type="ECO:0000313" key="1">
    <source>
        <dbReference type="EMBL" id="RKR81280.1"/>
    </source>
</evidence>
<comment type="caution">
    <text evidence="1">The sequence shown here is derived from an EMBL/GenBank/DDBJ whole genome shotgun (WGS) entry which is preliminary data.</text>
</comment>
<dbReference type="EMBL" id="RBKU01000001">
    <property type="protein sequence ID" value="RKR81280.1"/>
    <property type="molecule type" value="Genomic_DNA"/>
</dbReference>
<reference evidence="1 2" key="1">
    <citation type="submission" date="2018-10" db="EMBL/GenBank/DDBJ databases">
        <title>Genomic Encyclopedia of Archaeal and Bacterial Type Strains, Phase II (KMG-II): from individual species to whole genera.</title>
        <authorList>
            <person name="Goeker M."/>
        </authorList>
    </citation>
    <scope>NUCLEOTIDE SEQUENCE [LARGE SCALE GENOMIC DNA]</scope>
    <source>
        <strain evidence="1 2">DSM 18602</strain>
    </source>
</reference>
<dbReference type="PROSITE" id="PS51257">
    <property type="entry name" value="PROKAR_LIPOPROTEIN"/>
    <property type="match status" value="1"/>
</dbReference>
<dbReference type="Proteomes" id="UP000268007">
    <property type="component" value="Unassembled WGS sequence"/>
</dbReference>
<gene>
    <name evidence="1" type="ORF">BDD43_1425</name>
</gene>
<accession>A0A495IX81</accession>
<dbReference type="AlphaFoldDB" id="A0A495IX81"/>